<dbReference type="Ensembl" id="ENSMLET00000030157.1">
    <property type="protein sequence ID" value="ENSMLEP00000006907.1"/>
    <property type="gene ID" value="ENSMLEG00000027369.1"/>
</dbReference>
<accession>A0A2K5XUE2</accession>
<protein>
    <submittedName>
        <fullName evidence="1">Uncharacterized protein</fullName>
    </submittedName>
</protein>
<proteinExistence type="predicted"/>
<organism evidence="1 2">
    <name type="scientific">Mandrillus leucophaeus</name>
    <name type="common">Drill</name>
    <name type="synonym">Papio leucophaeus</name>
    <dbReference type="NCBI Taxonomy" id="9568"/>
    <lineage>
        <taxon>Eukaryota</taxon>
        <taxon>Metazoa</taxon>
        <taxon>Chordata</taxon>
        <taxon>Craniata</taxon>
        <taxon>Vertebrata</taxon>
        <taxon>Euteleostomi</taxon>
        <taxon>Mammalia</taxon>
        <taxon>Eutheria</taxon>
        <taxon>Euarchontoglires</taxon>
        <taxon>Primates</taxon>
        <taxon>Haplorrhini</taxon>
        <taxon>Catarrhini</taxon>
        <taxon>Cercopithecidae</taxon>
        <taxon>Cercopithecinae</taxon>
        <taxon>Mandrillus</taxon>
    </lineage>
</organism>
<keyword evidence="2" id="KW-1185">Reference proteome</keyword>
<dbReference type="GeneTree" id="ENSGT00910000147437"/>
<dbReference type="OMA" id="PRCCHTE"/>
<dbReference type="Proteomes" id="UP000233140">
    <property type="component" value="Unassembled WGS sequence"/>
</dbReference>
<evidence type="ECO:0000313" key="1">
    <source>
        <dbReference type="Ensembl" id="ENSMLEP00000006907.1"/>
    </source>
</evidence>
<reference evidence="1" key="2">
    <citation type="submission" date="2025-09" db="UniProtKB">
        <authorList>
            <consortium name="Ensembl"/>
        </authorList>
    </citation>
    <scope>IDENTIFICATION</scope>
</reference>
<reference evidence="1" key="1">
    <citation type="submission" date="2025-08" db="UniProtKB">
        <authorList>
            <consortium name="Ensembl"/>
        </authorList>
    </citation>
    <scope>IDENTIFICATION</scope>
</reference>
<evidence type="ECO:0000313" key="2">
    <source>
        <dbReference type="Proteomes" id="UP000233140"/>
    </source>
</evidence>
<sequence length="157" mass="16384">MSPPHSQPTQLEVFLLPVKAASRNPKGSALGVPTPAISPGADLASISCRGPVASLPPHSQFQLHPEARGCFPSCSLPVSSPAEALPRHPLFIATLPTGTGKAQGPACVPLSSCVLPLLPPSSSVLPHWTAFSSLNRFFLISGLFSVWKALLCVSFVE</sequence>
<name>A0A2K5XUE2_MANLE</name>
<dbReference type="AlphaFoldDB" id="A0A2K5XUE2"/>